<dbReference type="AlphaFoldDB" id="A0A565BW33"/>
<dbReference type="Proteomes" id="UP000489600">
    <property type="component" value="Unassembled WGS sequence"/>
</dbReference>
<keyword evidence="2" id="KW-1185">Reference proteome</keyword>
<dbReference type="EMBL" id="CABITT030000005">
    <property type="protein sequence ID" value="VVB05566.1"/>
    <property type="molecule type" value="Genomic_DNA"/>
</dbReference>
<evidence type="ECO:0000313" key="2">
    <source>
        <dbReference type="Proteomes" id="UP000489600"/>
    </source>
</evidence>
<gene>
    <name evidence="1" type="ORF">ANE_LOCUS16010</name>
</gene>
<reference evidence="1" key="1">
    <citation type="submission" date="2019-07" db="EMBL/GenBank/DDBJ databases">
        <authorList>
            <person name="Dittberner H."/>
        </authorList>
    </citation>
    <scope>NUCLEOTIDE SEQUENCE [LARGE SCALE GENOMIC DNA]</scope>
</reference>
<name>A0A565BW33_9BRAS</name>
<protein>
    <submittedName>
        <fullName evidence="1">Uncharacterized protein</fullName>
    </submittedName>
</protein>
<sequence>MLSFEERRGVLMVDAMILPCGHTFGAGRIEQVKQMGCTILVVHGIVLFVEH</sequence>
<comment type="caution">
    <text evidence="1">The sequence shown here is derived from an EMBL/GenBank/DDBJ whole genome shotgun (WGS) entry which is preliminary data.</text>
</comment>
<accession>A0A565BW33</accession>
<organism evidence="1 2">
    <name type="scientific">Arabis nemorensis</name>
    <dbReference type="NCBI Taxonomy" id="586526"/>
    <lineage>
        <taxon>Eukaryota</taxon>
        <taxon>Viridiplantae</taxon>
        <taxon>Streptophyta</taxon>
        <taxon>Embryophyta</taxon>
        <taxon>Tracheophyta</taxon>
        <taxon>Spermatophyta</taxon>
        <taxon>Magnoliopsida</taxon>
        <taxon>eudicotyledons</taxon>
        <taxon>Gunneridae</taxon>
        <taxon>Pentapetalae</taxon>
        <taxon>rosids</taxon>
        <taxon>malvids</taxon>
        <taxon>Brassicales</taxon>
        <taxon>Brassicaceae</taxon>
        <taxon>Arabideae</taxon>
        <taxon>Arabis</taxon>
    </lineage>
</organism>
<evidence type="ECO:0000313" key="1">
    <source>
        <dbReference type="EMBL" id="VVB05566.1"/>
    </source>
</evidence>
<proteinExistence type="predicted"/>